<name>A0ABS4I0G7_9BACL</name>
<keyword evidence="1" id="KW-0456">Lyase</keyword>
<comment type="caution">
    <text evidence="1">The sequence shown here is derived from an EMBL/GenBank/DDBJ whole genome shotgun (WGS) entry which is preliminary data.</text>
</comment>
<dbReference type="EMBL" id="JAGGKV010000009">
    <property type="protein sequence ID" value="MBP1964407.1"/>
    <property type="molecule type" value="Genomic_DNA"/>
</dbReference>
<sequence length="46" mass="5061">MQEFVGTCKTCGKQIFCREGFLDGVVLEDKSLICFACLEQSASIPD</sequence>
<protein>
    <submittedName>
        <fullName evidence="1">Alpha-D-ribose 1-methylphosphonate 5-phosphate C-P lyase</fullName>
    </submittedName>
</protein>
<gene>
    <name evidence="1" type="ORF">J2Z65_003630</name>
</gene>
<accession>A0ABS4I0G7</accession>
<organism evidence="1 2">
    <name type="scientific">Paenibacillus aceris</name>
    <dbReference type="NCBI Taxonomy" id="869555"/>
    <lineage>
        <taxon>Bacteria</taxon>
        <taxon>Bacillati</taxon>
        <taxon>Bacillota</taxon>
        <taxon>Bacilli</taxon>
        <taxon>Bacillales</taxon>
        <taxon>Paenibacillaceae</taxon>
        <taxon>Paenibacillus</taxon>
    </lineage>
</organism>
<keyword evidence="2" id="KW-1185">Reference proteome</keyword>
<reference evidence="1 2" key="1">
    <citation type="submission" date="2021-03" db="EMBL/GenBank/DDBJ databases">
        <title>Genomic Encyclopedia of Type Strains, Phase IV (KMG-IV): sequencing the most valuable type-strain genomes for metagenomic binning, comparative biology and taxonomic classification.</title>
        <authorList>
            <person name="Goeker M."/>
        </authorList>
    </citation>
    <scope>NUCLEOTIDE SEQUENCE [LARGE SCALE GENOMIC DNA]</scope>
    <source>
        <strain evidence="1 2">DSM 24950</strain>
    </source>
</reference>
<evidence type="ECO:0000313" key="1">
    <source>
        <dbReference type="EMBL" id="MBP1964407.1"/>
    </source>
</evidence>
<dbReference type="GO" id="GO:0016829">
    <property type="term" value="F:lyase activity"/>
    <property type="evidence" value="ECO:0007669"/>
    <property type="project" value="UniProtKB-KW"/>
</dbReference>
<proteinExistence type="predicted"/>
<dbReference type="Proteomes" id="UP001519344">
    <property type="component" value="Unassembled WGS sequence"/>
</dbReference>
<evidence type="ECO:0000313" key="2">
    <source>
        <dbReference type="Proteomes" id="UP001519344"/>
    </source>
</evidence>